<accession>A0A5C5YS33</accession>
<feature type="signal peptide" evidence="2">
    <location>
        <begin position="1"/>
        <end position="29"/>
    </location>
</feature>
<organism evidence="4 5">
    <name type="scientific">Posidoniimonas polymericola</name>
    <dbReference type="NCBI Taxonomy" id="2528002"/>
    <lineage>
        <taxon>Bacteria</taxon>
        <taxon>Pseudomonadati</taxon>
        <taxon>Planctomycetota</taxon>
        <taxon>Planctomycetia</taxon>
        <taxon>Pirellulales</taxon>
        <taxon>Lacipirellulaceae</taxon>
        <taxon>Posidoniimonas</taxon>
    </lineage>
</organism>
<dbReference type="AlphaFoldDB" id="A0A5C5YS33"/>
<dbReference type="SUPFAM" id="SSF50998">
    <property type="entry name" value="Quinoprotein alcohol dehydrogenase-like"/>
    <property type="match status" value="1"/>
</dbReference>
<dbReference type="PANTHER" id="PTHR34512">
    <property type="entry name" value="CELL SURFACE PROTEIN"/>
    <property type="match status" value="1"/>
</dbReference>
<dbReference type="RefSeq" id="WP_146586706.1">
    <property type="nucleotide sequence ID" value="NZ_SJPO01000004.1"/>
</dbReference>
<evidence type="ECO:0000313" key="4">
    <source>
        <dbReference type="EMBL" id="TWT77507.1"/>
    </source>
</evidence>
<protein>
    <submittedName>
        <fullName evidence="4">PQQ enzyme repeat protein</fullName>
    </submittedName>
</protein>
<proteinExistence type="predicted"/>
<dbReference type="InterPro" id="IPR015943">
    <property type="entry name" value="WD40/YVTN_repeat-like_dom_sf"/>
</dbReference>
<dbReference type="Pfam" id="PF13360">
    <property type="entry name" value="PQQ_2"/>
    <property type="match status" value="2"/>
</dbReference>
<gene>
    <name evidence="4" type="ORF">Pla123a_21680</name>
</gene>
<dbReference type="PANTHER" id="PTHR34512:SF30">
    <property type="entry name" value="OUTER MEMBRANE PROTEIN ASSEMBLY FACTOR BAMB"/>
    <property type="match status" value="1"/>
</dbReference>
<feature type="domain" description="Pyrrolo-quinoline quinone repeat" evidence="3">
    <location>
        <begin position="610"/>
        <end position="745"/>
    </location>
</feature>
<feature type="region of interest" description="Disordered" evidence="1">
    <location>
        <begin position="754"/>
        <end position="781"/>
    </location>
</feature>
<evidence type="ECO:0000256" key="1">
    <source>
        <dbReference type="SAM" id="MobiDB-lite"/>
    </source>
</evidence>
<dbReference type="EMBL" id="SJPO01000004">
    <property type="protein sequence ID" value="TWT77507.1"/>
    <property type="molecule type" value="Genomic_DNA"/>
</dbReference>
<reference evidence="4 5" key="1">
    <citation type="submission" date="2019-02" db="EMBL/GenBank/DDBJ databases">
        <title>Deep-cultivation of Planctomycetes and their phenomic and genomic characterization uncovers novel biology.</title>
        <authorList>
            <person name="Wiegand S."/>
            <person name="Jogler M."/>
            <person name="Boedeker C."/>
            <person name="Pinto D."/>
            <person name="Vollmers J."/>
            <person name="Rivas-Marin E."/>
            <person name="Kohn T."/>
            <person name="Peeters S.H."/>
            <person name="Heuer A."/>
            <person name="Rast P."/>
            <person name="Oberbeckmann S."/>
            <person name="Bunk B."/>
            <person name="Jeske O."/>
            <person name="Meyerdierks A."/>
            <person name="Storesund J.E."/>
            <person name="Kallscheuer N."/>
            <person name="Luecker S."/>
            <person name="Lage O.M."/>
            <person name="Pohl T."/>
            <person name="Merkel B.J."/>
            <person name="Hornburger P."/>
            <person name="Mueller R.-W."/>
            <person name="Bruemmer F."/>
            <person name="Labrenz M."/>
            <person name="Spormann A.M."/>
            <person name="Op Den Camp H."/>
            <person name="Overmann J."/>
            <person name="Amann R."/>
            <person name="Jetten M.S.M."/>
            <person name="Mascher T."/>
            <person name="Medema M.H."/>
            <person name="Devos D.P."/>
            <person name="Kaster A.-K."/>
            <person name="Ovreas L."/>
            <person name="Rohde M."/>
            <person name="Galperin M.Y."/>
            <person name="Jogler C."/>
        </authorList>
    </citation>
    <scope>NUCLEOTIDE SEQUENCE [LARGE SCALE GENOMIC DNA]</scope>
    <source>
        <strain evidence="4 5">Pla123a</strain>
    </source>
</reference>
<sequence length="781" mass="82464" precursor="true">MHVPSPLALRRSLLAAVSAVALPAIVCLAPGPRSDCWAAPSPIEAATVSSRTERLLAQVDSLQEDQQWEDALETITLVMDESDGQLVRLPEGRYVPLREACQARLARMPAEVLAEYRRRIDPSAERLLDEGRQARDPAIVQRIIDDYFTSSATPRAVLLLADLAIERGDAAAARRALGRLHPLLSGPRGRPIGVVLAGVDLMQHWAKIEPLLLAPREALPPIYPDAEGALPEALTRLALISLLEQDTDRAAIEAALLRLAAPDAKGVVAGVSGPLGERLAEVMAAAAEWPSVGLPAGATTLGGDSQRTGVAAPLGEIVGPIWSESHKLTPVESLANLRPRVNRIVQRGGRIIFQQPQPIVSTTPQVTPAVFGPWVVTRDAGALIALQLADGAPAVTRDGLLYQAPVLNAGPAMYQAQGMRAFQVMQSGVLGGAFQTPLGPLEIDHGVLYARVGRERPRRTGQVVRTAVDPRLLGFGLLSEGLQVVELDEPDVPWRFSGPPLVESGLVYVALDAAEVRPRVALACYSAATGRQLWFTSVCSGPPAEETISARPADTLTKQGGTLFFNSNLGAIAAVDASSGAVDWIAEYPRYPVGGAPDRGAESPRVSPCIAYRGRLLAAPVDSPHVFALDQASGRWLWATKRSDPRVELLGVRGGTLVAGGELLTGVDLNTGEVRYQWPSSTRSGIRGMGRGCLAGDEVFWPTRGAIYARNAETGAATRTPIDLAPVGGAGANLTPAHGLLVVASREQLTVYGPQPAEPPQPGEQVSLLDAAPGAAAGVND</sequence>
<feature type="domain" description="Pyrrolo-quinoline quinone repeat" evidence="3">
    <location>
        <begin position="494"/>
        <end position="588"/>
    </location>
</feature>
<dbReference type="Gene3D" id="2.130.10.10">
    <property type="entry name" value="YVTN repeat-like/Quinoprotein amine dehydrogenase"/>
    <property type="match status" value="1"/>
</dbReference>
<evidence type="ECO:0000256" key="2">
    <source>
        <dbReference type="SAM" id="SignalP"/>
    </source>
</evidence>
<evidence type="ECO:0000259" key="3">
    <source>
        <dbReference type="Pfam" id="PF13360"/>
    </source>
</evidence>
<keyword evidence="5" id="KW-1185">Reference proteome</keyword>
<name>A0A5C5YS33_9BACT</name>
<evidence type="ECO:0000313" key="5">
    <source>
        <dbReference type="Proteomes" id="UP000318478"/>
    </source>
</evidence>
<dbReference type="Proteomes" id="UP000318478">
    <property type="component" value="Unassembled WGS sequence"/>
</dbReference>
<keyword evidence="2" id="KW-0732">Signal</keyword>
<dbReference type="InterPro" id="IPR011047">
    <property type="entry name" value="Quinoprotein_ADH-like_sf"/>
</dbReference>
<comment type="caution">
    <text evidence="4">The sequence shown here is derived from an EMBL/GenBank/DDBJ whole genome shotgun (WGS) entry which is preliminary data.</text>
</comment>
<dbReference type="InterPro" id="IPR002372">
    <property type="entry name" value="PQQ_rpt_dom"/>
</dbReference>
<dbReference type="OrthoDB" id="244732at2"/>
<feature type="chain" id="PRO_5022952504" evidence="2">
    <location>
        <begin position="30"/>
        <end position="781"/>
    </location>
</feature>